<evidence type="ECO:0000256" key="1">
    <source>
        <dbReference type="SAM" id="MobiDB-lite"/>
    </source>
</evidence>
<evidence type="ECO:0000313" key="2">
    <source>
        <dbReference type="EMBL" id="QAY33027.1"/>
    </source>
</evidence>
<proteinExistence type="predicted"/>
<feature type="region of interest" description="Disordered" evidence="1">
    <location>
        <begin position="35"/>
        <end position="82"/>
    </location>
</feature>
<organism evidence="2 3">
    <name type="scientific">Bifidobacterium pullorum subsp. gallinarum</name>
    <dbReference type="NCBI Taxonomy" id="78344"/>
    <lineage>
        <taxon>Bacteria</taxon>
        <taxon>Bacillati</taxon>
        <taxon>Actinomycetota</taxon>
        <taxon>Actinomycetes</taxon>
        <taxon>Bifidobacteriales</taxon>
        <taxon>Bifidobacteriaceae</taxon>
        <taxon>Bifidobacterium</taxon>
    </lineage>
</organism>
<name>A0A4P6DV18_9BIFI</name>
<dbReference type="EMBL" id="CP035464">
    <property type="protein sequence ID" value="QAY33027.1"/>
    <property type="molecule type" value="Genomic_DNA"/>
</dbReference>
<sequence>MGGRRPTSRGVRILCLGLAVLLVCALGSIVLGRHGSPDAGSTGTVTSGSDSSRRSTDADRSESSAYPGLEASGIPTPGDWSRQEGYRLVVEDGRARLPQTESESSVDPLEGGYGVIDTALATLDALLDPTADDQTWAEHVLDSLGVDGGGREHPVSDAPRWWWAERRFTPATLCSAPDDPYVQGQYRGGCTDDDAWDDDGGKAIAEAGMFDTTSTDFPVPDGLALDSTTNPQDTVSRAYGVVSVPMDDGIWHVTVYCPATLDGPAVDRNGSELASFDGVDEAWTVHGLTGFGTVDRPCVTVEVTVGGQKPFWWFGDES</sequence>
<dbReference type="Proteomes" id="UP000293589">
    <property type="component" value="Chromosome"/>
</dbReference>
<reference evidence="2 3" key="1">
    <citation type="submission" date="2019-01" db="EMBL/GenBank/DDBJ databases">
        <title>Complete genome sequence of Bifidobacterium gallinarum CACC 514.</title>
        <authorList>
            <person name="Jung M."/>
        </authorList>
    </citation>
    <scope>NUCLEOTIDE SEQUENCE [LARGE SCALE GENOMIC DNA]</scope>
    <source>
        <strain evidence="2 3">CACC 514</strain>
    </source>
</reference>
<dbReference type="RefSeq" id="WP_129237452.1">
    <property type="nucleotide sequence ID" value="NZ_CP035464.1"/>
</dbReference>
<dbReference type="AlphaFoldDB" id="A0A4P6DV18"/>
<gene>
    <name evidence="2" type="ORF">ESN35_06135</name>
</gene>
<feature type="compositionally biased region" description="Low complexity" evidence="1">
    <location>
        <begin position="38"/>
        <end position="50"/>
    </location>
</feature>
<accession>A0A4P6DV18</accession>
<evidence type="ECO:0000313" key="3">
    <source>
        <dbReference type="Proteomes" id="UP000293589"/>
    </source>
</evidence>
<dbReference type="KEGG" id="bgx:ESN35_06135"/>
<protein>
    <submittedName>
        <fullName evidence="2">Uncharacterized protein</fullName>
    </submittedName>
</protein>
<feature type="compositionally biased region" description="Basic and acidic residues" evidence="1">
    <location>
        <begin position="51"/>
        <end position="62"/>
    </location>
</feature>